<evidence type="ECO:0000313" key="2">
    <source>
        <dbReference type="Proteomes" id="UP000187203"/>
    </source>
</evidence>
<dbReference type="AlphaFoldDB" id="A0A1R3ITP8"/>
<dbReference type="OrthoDB" id="10624100at2759"/>
<organism evidence="1 2">
    <name type="scientific">Corchorus olitorius</name>
    <dbReference type="NCBI Taxonomy" id="93759"/>
    <lineage>
        <taxon>Eukaryota</taxon>
        <taxon>Viridiplantae</taxon>
        <taxon>Streptophyta</taxon>
        <taxon>Embryophyta</taxon>
        <taxon>Tracheophyta</taxon>
        <taxon>Spermatophyta</taxon>
        <taxon>Magnoliopsida</taxon>
        <taxon>eudicotyledons</taxon>
        <taxon>Gunneridae</taxon>
        <taxon>Pentapetalae</taxon>
        <taxon>rosids</taxon>
        <taxon>malvids</taxon>
        <taxon>Malvales</taxon>
        <taxon>Malvaceae</taxon>
        <taxon>Grewioideae</taxon>
        <taxon>Apeibeae</taxon>
        <taxon>Corchorus</taxon>
    </lineage>
</organism>
<accession>A0A1R3ITP8</accession>
<reference evidence="2" key="1">
    <citation type="submission" date="2013-09" db="EMBL/GenBank/DDBJ databases">
        <title>Corchorus olitorius genome sequencing.</title>
        <authorList>
            <person name="Alam M."/>
            <person name="Haque M.S."/>
            <person name="Islam M.S."/>
            <person name="Emdad E.M."/>
            <person name="Islam M.M."/>
            <person name="Ahmed B."/>
            <person name="Halim A."/>
            <person name="Hossen Q.M.M."/>
            <person name="Hossain M.Z."/>
            <person name="Ahmed R."/>
            <person name="Khan M.M."/>
            <person name="Islam R."/>
            <person name="Rashid M.M."/>
            <person name="Khan S.A."/>
            <person name="Rahman M.S."/>
            <person name="Alam M."/>
            <person name="Yahiya A.S."/>
            <person name="Khan M.S."/>
            <person name="Azam M.S."/>
            <person name="Haque T."/>
            <person name="Lashkar M.Z.H."/>
            <person name="Akhand A.I."/>
            <person name="Morshed G."/>
            <person name="Roy S."/>
            <person name="Uddin K.S."/>
            <person name="Rabeya T."/>
            <person name="Hossain A.S."/>
            <person name="Chowdhury A."/>
            <person name="Snigdha A.R."/>
            <person name="Mortoza M.S."/>
            <person name="Matin S.A."/>
            <person name="Hoque S.M.E."/>
            <person name="Islam M.K."/>
            <person name="Roy D.K."/>
            <person name="Haider R."/>
            <person name="Moosa M.M."/>
            <person name="Elias S.M."/>
            <person name="Hasan A.M."/>
            <person name="Jahan S."/>
            <person name="Shafiuddin M."/>
            <person name="Mahmood N."/>
            <person name="Shommy N.S."/>
        </authorList>
    </citation>
    <scope>NUCLEOTIDE SEQUENCE [LARGE SCALE GENOMIC DNA]</scope>
    <source>
        <strain evidence="2">cv. O-4</strain>
    </source>
</reference>
<comment type="caution">
    <text evidence="1">The sequence shown here is derived from an EMBL/GenBank/DDBJ whole genome shotgun (WGS) entry which is preliminary data.</text>
</comment>
<dbReference type="EMBL" id="AWUE01017648">
    <property type="protein sequence ID" value="OMO85959.1"/>
    <property type="molecule type" value="Genomic_DNA"/>
</dbReference>
<gene>
    <name evidence="1" type="ORF">COLO4_21364</name>
</gene>
<sequence length="94" mass="10545">MATATDKLCDEQIRRRKSLSATNKATELRRMRKSRKCCIFFASTTENATNIADFVTIVLSFGLAHYASSEFELMAEELLMSDSVVKASVCYFCA</sequence>
<protein>
    <submittedName>
        <fullName evidence="1">Uncharacterized protein</fullName>
    </submittedName>
</protein>
<keyword evidence="2" id="KW-1185">Reference proteome</keyword>
<name>A0A1R3ITP8_9ROSI</name>
<dbReference type="Proteomes" id="UP000187203">
    <property type="component" value="Unassembled WGS sequence"/>
</dbReference>
<proteinExistence type="predicted"/>
<evidence type="ECO:0000313" key="1">
    <source>
        <dbReference type="EMBL" id="OMO85959.1"/>
    </source>
</evidence>